<dbReference type="SUPFAM" id="SSF55874">
    <property type="entry name" value="ATPase domain of HSP90 chaperone/DNA topoisomerase II/histidine kinase"/>
    <property type="match status" value="1"/>
</dbReference>
<gene>
    <name evidence="9" type="ORF">C8D98_2425</name>
</gene>
<protein>
    <recommendedName>
        <fullName evidence="2">histidine kinase</fullName>
        <ecNumber evidence="2">2.7.13.3</ecNumber>
    </recommendedName>
</protein>
<evidence type="ECO:0000259" key="8">
    <source>
        <dbReference type="PROSITE" id="PS50113"/>
    </source>
</evidence>
<feature type="domain" description="PAC" evidence="8">
    <location>
        <begin position="200"/>
        <end position="255"/>
    </location>
</feature>
<dbReference type="InterPro" id="IPR013767">
    <property type="entry name" value="PAS_fold"/>
</dbReference>
<dbReference type="InterPro" id="IPR000014">
    <property type="entry name" value="PAS"/>
</dbReference>
<dbReference type="CDD" id="cd00130">
    <property type="entry name" value="PAS"/>
    <property type="match status" value="2"/>
</dbReference>
<comment type="catalytic activity">
    <reaction evidence="1">
        <text>ATP + protein L-histidine = ADP + protein N-phospho-L-histidine.</text>
        <dbReference type="EC" id="2.7.13.3"/>
    </reaction>
</comment>
<dbReference type="InterPro" id="IPR005467">
    <property type="entry name" value="His_kinase_dom"/>
</dbReference>
<dbReference type="Proteomes" id="UP000294614">
    <property type="component" value="Unassembled WGS sequence"/>
</dbReference>
<dbReference type="Pfam" id="PF08448">
    <property type="entry name" value="PAS_4"/>
    <property type="match status" value="1"/>
</dbReference>
<comment type="caution">
    <text evidence="9">The sequence shown here is derived from an EMBL/GenBank/DDBJ whole genome shotgun (WGS) entry which is preliminary data.</text>
</comment>
<feature type="domain" description="Histidine kinase" evidence="6">
    <location>
        <begin position="419"/>
        <end position="657"/>
    </location>
</feature>
<evidence type="ECO:0000259" key="6">
    <source>
        <dbReference type="PROSITE" id="PS50109"/>
    </source>
</evidence>
<name>A0A4V6NEE7_9BACT</name>
<dbReference type="SUPFAM" id="SSF47384">
    <property type="entry name" value="Homodimeric domain of signal transducing histidine kinase"/>
    <property type="match status" value="1"/>
</dbReference>
<dbReference type="Gene3D" id="3.30.565.10">
    <property type="entry name" value="Histidine kinase-like ATPase, C-terminal domain"/>
    <property type="match status" value="1"/>
</dbReference>
<dbReference type="SUPFAM" id="SSF55785">
    <property type="entry name" value="PYP-like sensor domain (PAS domain)"/>
    <property type="match status" value="2"/>
</dbReference>
<dbReference type="InterPro" id="IPR013656">
    <property type="entry name" value="PAS_4"/>
</dbReference>
<dbReference type="Pfam" id="PF02518">
    <property type="entry name" value="HATPase_c"/>
    <property type="match status" value="1"/>
</dbReference>
<dbReference type="Pfam" id="PF00989">
    <property type="entry name" value="PAS"/>
    <property type="match status" value="1"/>
</dbReference>
<evidence type="ECO:0000256" key="3">
    <source>
        <dbReference type="ARBA" id="ARBA00022553"/>
    </source>
</evidence>
<dbReference type="GO" id="GO:0000155">
    <property type="term" value="F:phosphorelay sensor kinase activity"/>
    <property type="evidence" value="ECO:0007669"/>
    <property type="project" value="InterPro"/>
</dbReference>
<dbReference type="RefSeq" id="WP_132874398.1">
    <property type="nucleotide sequence ID" value="NZ_JBLJBI010000110.1"/>
</dbReference>
<feature type="domain" description="PAC" evidence="8">
    <location>
        <begin position="329"/>
        <end position="381"/>
    </location>
</feature>
<evidence type="ECO:0000256" key="4">
    <source>
        <dbReference type="ARBA" id="ARBA00022679"/>
    </source>
</evidence>
<proteinExistence type="predicted"/>
<dbReference type="Gene3D" id="1.10.287.130">
    <property type="match status" value="1"/>
</dbReference>
<keyword evidence="3" id="KW-0597">Phosphoprotein</keyword>
<reference evidence="9 10" key="1">
    <citation type="submission" date="2019-03" db="EMBL/GenBank/DDBJ databases">
        <title>Genomic Encyclopedia of Type Strains, Phase IV (KMG-IV): sequencing the most valuable type-strain genomes for metagenomic binning, comparative biology and taxonomic classification.</title>
        <authorList>
            <person name="Goeker M."/>
        </authorList>
    </citation>
    <scope>NUCLEOTIDE SEQUENCE [LARGE SCALE GENOMIC DNA]</scope>
    <source>
        <strain evidence="9 10">DSM 24984</strain>
    </source>
</reference>
<dbReference type="InterPro" id="IPR000700">
    <property type="entry name" value="PAS-assoc_C"/>
</dbReference>
<dbReference type="GO" id="GO:0006355">
    <property type="term" value="P:regulation of DNA-templated transcription"/>
    <property type="evidence" value="ECO:0007669"/>
    <property type="project" value="InterPro"/>
</dbReference>
<dbReference type="PROSITE" id="PS50112">
    <property type="entry name" value="PAS"/>
    <property type="match status" value="1"/>
</dbReference>
<dbReference type="InterPro" id="IPR003594">
    <property type="entry name" value="HATPase_dom"/>
</dbReference>
<dbReference type="EMBL" id="SMGG01000006">
    <property type="protein sequence ID" value="TCK59491.1"/>
    <property type="molecule type" value="Genomic_DNA"/>
</dbReference>
<keyword evidence="5" id="KW-0418">Kinase</keyword>
<evidence type="ECO:0000259" key="7">
    <source>
        <dbReference type="PROSITE" id="PS50112"/>
    </source>
</evidence>
<accession>A0A4V6NEE7</accession>
<dbReference type="Pfam" id="PF13426">
    <property type="entry name" value="PAS_9"/>
    <property type="match status" value="1"/>
</dbReference>
<dbReference type="OrthoDB" id="9815750at2"/>
<dbReference type="InterPro" id="IPR036097">
    <property type="entry name" value="HisK_dim/P_sf"/>
</dbReference>
<dbReference type="PROSITE" id="PS50109">
    <property type="entry name" value="HIS_KIN"/>
    <property type="match status" value="1"/>
</dbReference>
<dbReference type="PRINTS" id="PR00344">
    <property type="entry name" value="BCTRLSENSOR"/>
</dbReference>
<dbReference type="Gene3D" id="3.30.450.20">
    <property type="entry name" value="PAS domain"/>
    <property type="match status" value="2"/>
</dbReference>
<dbReference type="InterPro" id="IPR004358">
    <property type="entry name" value="Sig_transdc_His_kin-like_C"/>
</dbReference>
<keyword evidence="10" id="KW-1185">Reference proteome</keyword>
<evidence type="ECO:0000256" key="5">
    <source>
        <dbReference type="ARBA" id="ARBA00022777"/>
    </source>
</evidence>
<organism evidence="9 10">
    <name type="scientific">Seleniivibrio woodruffii</name>
    <dbReference type="NCBI Taxonomy" id="1078050"/>
    <lineage>
        <taxon>Bacteria</taxon>
        <taxon>Pseudomonadati</taxon>
        <taxon>Deferribacterota</taxon>
        <taxon>Deferribacteres</taxon>
        <taxon>Deferribacterales</taxon>
        <taxon>Geovibrionaceae</taxon>
        <taxon>Seleniivibrio</taxon>
    </lineage>
</organism>
<dbReference type="NCBIfam" id="TIGR00229">
    <property type="entry name" value="sensory_box"/>
    <property type="match status" value="2"/>
</dbReference>
<sequence length="658" mass="75009">MLKSLLGQIIQKAYFGCVFFNTDGSPDFESAVVADVNDSFLKITGCIKDQMLNKRLGDLSCPFFTSDFPILVKDALTTKVYHFVPSFGRGFHVEAVASGTELAIIVRDDTSMRTAYETLKQKQEQLKTLINATPDLICFKDSKGRWLEANRSNLEIFSLQDVDFVGKDELELAESTLPVYRESFLWCADSDERTWQSGVMSREEELIPKPDGTPRIFDVIKVPLYYDEEKTKRKGIVVLGRDITEQKLIQDEINRQSGLINSLFNAIDDLVFFKGTDGRYMGCNKAFEELAGMSQSELMGKTDHEIFEKSVADEYIANDRVTLAMMQKRQNEEWVQFKDGRKRLMLTVKFPFCGADGELKGVMGICRDITELHKKTLELQNINSTLHETIQKETEKNRKYEQMIFNQKKLADLGNMVSAIAHHWRQPLNALGLYVQDVSQTHRDGLLDSEYINGFETTCMNIICGLSSTIDNFGDFFKPESKLITFNVMLEVRDILKIYEAKMAYLGITFRASCVCGDNFMDCGEYVDQLRCRYNEARVEGYRDEFKQGFINILQNAVDAVQEEFESNECLEKIISVSIGMKEDRIEIGIFNNGKPIPAYVAERIFHPYFTTKGEGKGTGIGLYLTKNIVENYMNGRIFFENTENGVCFFISLPVKPA</sequence>
<dbReference type="InterPro" id="IPR036890">
    <property type="entry name" value="HATPase_C_sf"/>
</dbReference>
<dbReference type="InterPro" id="IPR052162">
    <property type="entry name" value="Sensor_kinase/Photoreceptor"/>
</dbReference>
<dbReference type="PANTHER" id="PTHR43304:SF1">
    <property type="entry name" value="PAC DOMAIN-CONTAINING PROTEIN"/>
    <property type="match status" value="1"/>
</dbReference>
<dbReference type="InterPro" id="IPR035965">
    <property type="entry name" value="PAS-like_dom_sf"/>
</dbReference>
<dbReference type="PANTHER" id="PTHR43304">
    <property type="entry name" value="PHYTOCHROME-LIKE PROTEIN CPH1"/>
    <property type="match status" value="1"/>
</dbReference>
<evidence type="ECO:0000313" key="10">
    <source>
        <dbReference type="Proteomes" id="UP000294614"/>
    </source>
</evidence>
<evidence type="ECO:0000256" key="1">
    <source>
        <dbReference type="ARBA" id="ARBA00000085"/>
    </source>
</evidence>
<evidence type="ECO:0000256" key="2">
    <source>
        <dbReference type="ARBA" id="ARBA00012438"/>
    </source>
</evidence>
<dbReference type="AlphaFoldDB" id="A0A4V6NEE7"/>
<evidence type="ECO:0000313" key="9">
    <source>
        <dbReference type="EMBL" id="TCK59491.1"/>
    </source>
</evidence>
<feature type="domain" description="PAS" evidence="7">
    <location>
        <begin position="256"/>
        <end position="308"/>
    </location>
</feature>
<dbReference type="SMART" id="SM00387">
    <property type="entry name" value="HATPase_c"/>
    <property type="match status" value="1"/>
</dbReference>
<keyword evidence="4" id="KW-0808">Transferase</keyword>
<dbReference type="SMART" id="SM00091">
    <property type="entry name" value="PAS"/>
    <property type="match status" value="3"/>
</dbReference>
<dbReference type="PROSITE" id="PS50113">
    <property type="entry name" value="PAC"/>
    <property type="match status" value="2"/>
</dbReference>
<dbReference type="EC" id="2.7.13.3" evidence="2"/>